<organism evidence="1 2">
    <name type="scientific">Riccia sorocarpa</name>
    <dbReference type="NCBI Taxonomy" id="122646"/>
    <lineage>
        <taxon>Eukaryota</taxon>
        <taxon>Viridiplantae</taxon>
        <taxon>Streptophyta</taxon>
        <taxon>Embryophyta</taxon>
        <taxon>Marchantiophyta</taxon>
        <taxon>Marchantiopsida</taxon>
        <taxon>Marchantiidae</taxon>
        <taxon>Marchantiales</taxon>
        <taxon>Ricciaceae</taxon>
        <taxon>Riccia</taxon>
    </lineage>
</organism>
<name>A0ABD3IIZ4_9MARC</name>
<evidence type="ECO:0000313" key="1">
    <source>
        <dbReference type="EMBL" id="KAL3702509.1"/>
    </source>
</evidence>
<protein>
    <submittedName>
        <fullName evidence="1">Uncharacterized protein</fullName>
    </submittedName>
</protein>
<accession>A0ABD3IIZ4</accession>
<comment type="caution">
    <text evidence="1">The sequence shown here is derived from an EMBL/GenBank/DDBJ whole genome shotgun (WGS) entry which is preliminary data.</text>
</comment>
<dbReference type="AlphaFoldDB" id="A0ABD3IIZ4"/>
<gene>
    <name evidence="1" type="ORF">R1sor_020531</name>
</gene>
<proteinExistence type="predicted"/>
<dbReference type="Proteomes" id="UP001633002">
    <property type="component" value="Unassembled WGS sequence"/>
</dbReference>
<sequence length="165" mass="18788">MDRRWWVITSKELNSAISFVTGKTTLEDIQKESISHLFGEIGEVYKFRQDLDNKDEYAQVESSDDNANKNTNVYDKEDIPPDHNIQLVLRLGGDIFIKMFSMGKKSVFGGCDIKTKIQDKEGILPDLVFARGTLTHYNNQEESTPHLLLNSSSSRLLATKILEFT</sequence>
<reference evidence="1 2" key="1">
    <citation type="submission" date="2024-09" db="EMBL/GenBank/DDBJ databases">
        <title>Chromosome-scale assembly of Riccia sorocarpa.</title>
        <authorList>
            <person name="Paukszto L."/>
        </authorList>
    </citation>
    <scope>NUCLEOTIDE SEQUENCE [LARGE SCALE GENOMIC DNA]</scope>
    <source>
        <strain evidence="1">LP-2024</strain>
        <tissue evidence="1">Aerial parts of the thallus</tissue>
    </source>
</reference>
<evidence type="ECO:0000313" key="2">
    <source>
        <dbReference type="Proteomes" id="UP001633002"/>
    </source>
</evidence>
<keyword evidence="2" id="KW-1185">Reference proteome</keyword>
<dbReference type="EMBL" id="JBJQOH010000001">
    <property type="protein sequence ID" value="KAL3702509.1"/>
    <property type="molecule type" value="Genomic_DNA"/>
</dbReference>